<evidence type="ECO:0000313" key="1">
    <source>
        <dbReference type="EMBL" id="MBR0798286.1"/>
    </source>
</evidence>
<reference evidence="2" key="1">
    <citation type="journal article" date="2021" name="ISME J.">
        <title>Evolutionary origin and ecological implication of a unique nif island in free-living Bradyrhizobium lineages.</title>
        <authorList>
            <person name="Tao J."/>
        </authorList>
    </citation>
    <scope>NUCLEOTIDE SEQUENCE [LARGE SCALE GENOMIC DNA]</scope>
    <source>
        <strain evidence="2">SZCCT0434</strain>
    </source>
</reference>
<dbReference type="RefSeq" id="WP_212398823.1">
    <property type="nucleotide sequence ID" value="NZ_JAFCJH010000025.1"/>
</dbReference>
<accession>A0ABS5FPL9</accession>
<evidence type="ECO:0008006" key="3">
    <source>
        <dbReference type="Google" id="ProtNLM"/>
    </source>
</evidence>
<evidence type="ECO:0000313" key="2">
    <source>
        <dbReference type="Proteomes" id="UP001315278"/>
    </source>
</evidence>
<gene>
    <name evidence="1" type="ORF">JQ615_23145</name>
</gene>
<dbReference type="Proteomes" id="UP001315278">
    <property type="component" value="Unassembled WGS sequence"/>
</dbReference>
<sequence length="71" mass="7918">MADDIKNATTRITAATAFGMNALRPIMRFQVSMLRMWADSIERLAGNYEKGLEETEAVVEEQANKQRAAQG</sequence>
<dbReference type="EMBL" id="JAFCJH010000025">
    <property type="protein sequence ID" value="MBR0798286.1"/>
    <property type="molecule type" value="Genomic_DNA"/>
</dbReference>
<organism evidence="1 2">
    <name type="scientific">Bradyrhizobium jicamae</name>
    <dbReference type="NCBI Taxonomy" id="280332"/>
    <lineage>
        <taxon>Bacteria</taxon>
        <taxon>Pseudomonadati</taxon>
        <taxon>Pseudomonadota</taxon>
        <taxon>Alphaproteobacteria</taxon>
        <taxon>Hyphomicrobiales</taxon>
        <taxon>Nitrobacteraceae</taxon>
        <taxon>Bradyrhizobium</taxon>
    </lineage>
</organism>
<comment type="caution">
    <text evidence="1">The sequence shown here is derived from an EMBL/GenBank/DDBJ whole genome shotgun (WGS) entry which is preliminary data.</text>
</comment>
<name>A0ABS5FPL9_9BRAD</name>
<keyword evidence="2" id="KW-1185">Reference proteome</keyword>
<protein>
    <recommendedName>
        <fullName evidence="3">Phasin domain-containing protein</fullName>
    </recommendedName>
</protein>
<proteinExistence type="predicted"/>